<dbReference type="GO" id="GO:0031012">
    <property type="term" value="C:extracellular matrix"/>
    <property type="evidence" value="ECO:0007669"/>
    <property type="project" value="TreeGrafter"/>
</dbReference>
<organism evidence="5 6">
    <name type="scientific">Diatraea saccharalis</name>
    <name type="common">sugarcane borer</name>
    <dbReference type="NCBI Taxonomy" id="40085"/>
    <lineage>
        <taxon>Eukaryota</taxon>
        <taxon>Metazoa</taxon>
        <taxon>Ecdysozoa</taxon>
        <taxon>Arthropoda</taxon>
        <taxon>Hexapoda</taxon>
        <taxon>Insecta</taxon>
        <taxon>Pterygota</taxon>
        <taxon>Neoptera</taxon>
        <taxon>Endopterygota</taxon>
        <taxon>Lepidoptera</taxon>
        <taxon>Glossata</taxon>
        <taxon>Ditrysia</taxon>
        <taxon>Pyraloidea</taxon>
        <taxon>Crambidae</taxon>
        <taxon>Crambinae</taxon>
        <taxon>Diatraea</taxon>
    </lineage>
</organism>
<gene>
    <name evidence="5" type="ORF">DIATSA_LOCUS2222</name>
</gene>
<keyword evidence="6" id="KW-1185">Reference proteome</keyword>
<dbReference type="GO" id="GO:0005615">
    <property type="term" value="C:extracellular space"/>
    <property type="evidence" value="ECO:0007669"/>
    <property type="project" value="TreeGrafter"/>
</dbReference>
<name>A0A9N9QVD8_9NEOP</name>
<reference evidence="5" key="2">
    <citation type="submission" date="2022-10" db="EMBL/GenBank/DDBJ databases">
        <authorList>
            <consortium name="ENA_rothamsted_submissions"/>
            <consortium name="culmorum"/>
            <person name="King R."/>
        </authorList>
    </citation>
    <scope>NUCLEOTIDE SEQUENCE</scope>
</reference>
<accession>A0A9N9QVD8</accession>
<dbReference type="PROSITE" id="PS51155">
    <property type="entry name" value="CHIT_BIND_RR_2"/>
    <property type="match status" value="2"/>
</dbReference>
<evidence type="ECO:0000256" key="4">
    <source>
        <dbReference type="SAM" id="SignalP"/>
    </source>
</evidence>
<proteinExistence type="predicted"/>
<dbReference type="Proteomes" id="UP001153714">
    <property type="component" value="Chromosome 12"/>
</dbReference>
<feature type="signal peptide" evidence="4">
    <location>
        <begin position="1"/>
        <end position="17"/>
    </location>
</feature>
<dbReference type="PANTHER" id="PTHR12236">
    <property type="entry name" value="STRUCTURAL CONTITUENT OF CUTICLE"/>
    <property type="match status" value="1"/>
</dbReference>
<reference evidence="5" key="1">
    <citation type="submission" date="2021-12" db="EMBL/GenBank/DDBJ databases">
        <authorList>
            <person name="King R."/>
        </authorList>
    </citation>
    <scope>NUCLEOTIDE SEQUENCE</scope>
</reference>
<protein>
    <submittedName>
        <fullName evidence="5">Uncharacterized protein</fullName>
    </submittedName>
</protein>
<keyword evidence="1 3" id="KW-0193">Cuticle</keyword>
<dbReference type="Pfam" id="PF00379">
    <property type="entry name" value="Chitin_bind_4"/>
    <property type="match status" value="2"/>
</dbReference>
<dbReference type="OrthoDB" id="6622265at2759"/>
<evidence type="ECO:0000256" key="3">
    <source>
        <dbReference type="PROSITE-ProRule" id="PRU00497"/>
    </source>
</evidence>
<sequence length="452" mass="46659">MISQIAIFALAIAIVHASSADYSSFSYGVHDPHTGDVKDQRETRVGSNVVGQYSLLESDGTKRIVDYEANPHTGFNAVVRKQGLAAHPASSVYRGYAASPANYVNAYTPSAIVYAQTTPYAQASPYASYGGYAHGYNSLASPLAYGGYKGLSTGYAYRAGLGYGTELGITLRSECGAHRNVCLDTDLICIIYMFACPRLRVLHSYIKLAARFISTHSSNYLESKPIAMAAKLVVVLAAFMAVAQCSVVPVARADADYTSFAYDVADPNTGDFKSQVETRVGGVVQGQYSLLDADGTKRTVDYAADDVNGFNAVVRKDPAVVAAAPVVAAPAIAAPAVVAARTVAAPVVAAAPAVVAARTVAAAPVVAARTVAAAPTVYAAAPSVYAAAAPSVYAAGVPSVYATRAVAAPAVYSASAPAVYSAATYGAAPTVVAARTVASPYYAAYSAPVSYW</sequence>
<dbReference type="AlphaFoldDB" id="A0A9N9QVD8"/>
<dbReference type="InterPro" id="IPR051217">
    <property type="entry name" value="Insect_Cuticle_Struc_Prot"/>
</dbReference>
<dbReference type="EMBL" id="OU893343">
    <property type="protein sequence ID" value="CAG9784104.1"/>
    <property type="molecule type" value="Genomic_DNA"/>
</dbReference>
<keyword evidence="2 4" id="KW-0732">Signal</keyword>
<evidence type="ECO:0000256" key="2">
    <source>
        <dbReference type="ARBA" id="ARBA00022729"/>
    </source>
</evidence>
<evidence type="ECO:0000313" key="5">
    <source>
        <dbReference type="EMBL" id="CAG9784104.1"/>
    </source>
</evidence>
<dbReference type="InterPro" id="IPR000618">
    <property type="entry name" value="Insect_cuticle"/>
</dbReference>
<feature type="chain" id="PRO_5040153722" evidence="4">
    <location>
        <begin position="18"/>
        <end position="452"/>
    </location>
</feature>
<dbReference type="PROSITE" id="PS00233">
    <property type="entry name" value="CHIT_BIND_RR_1"/>
    <property type="match status" value="2"/>
</dbReference>
<evidence type="ECO:0000256" key="1">
    <source>
        <dbReference type="ARBA" id="ARBA00022460"/>
    </source>
</evidence>
<dbReference type="GO" id="GO:0042302">
    <property type="term" value="F:structural constituent of cuticle"/>
    <property type="evidence" value="ECO:0007669"/>
    <property type="project" value="UniProtKB-UniRule"/>
</dbReference>
<evidence type="ECO:0000313" key="6">
    <source>
        <dbReference type="Proteomes" id="UP001153714"/>
    </source>
</evidence>
<dbReference type="InterPro" id="IPR031311">
    <property type="entry name" value="CHIT_BIND_RR_consensus"/>
</dbReference>
<dbReference type="PANTHER" id="PTHR12236:SF75">
    <property type="entry name" value="CUTICULAR PROTEIN 62BB, ISOFORM A"/>
    <property type="match status" value="1"/>
</dbReference>